<proteinExistence type="predicted"/>
<reference evidence="1" key="1">
    <citation type="journal article" date="2021" name="Genome Biol. Evol.">
        <title>A High-Quality Reference Genome for a Parasitic Bivalve with Doubly Uniparental Inheritance (Bivalvia: Unionida).</title>
        <authorList>
            <person name="Smith C.H."/>
        </authorList>
    </citation>
    <scope>NUCLEOTIDE SEQUENCE</scope>
    <source>
        <strain evidence="1">CHS0354</strain>
    </source>
</reference>
<evidence type="ECO:0000313" key="2">
    <source>
        <dbReference type="Proteomes" id="UP001195483"/>
    </source>
</evidence>
<name>A0AAE0SET7_9BIVA</name>
<sequence>MSSDIHLILLTLKPSQIIHLILLTLKPRHIIGLLASVAWCEPFHLLSVIAKPRNHVMDHIVLSSVNFSVKLRKGSINCKVKDVACYCYIHVLCVCVCVCVCVLR</sequence>
<comment type="caution">
    <text evidence="1">The sequence shown here is derived from an EMBL/GenBank/DDBJ whole genome shotgun (WGS) entry which is preliminary data.</text>
</comment>
<dbReference type="AlphaFoldDB" id="A0AAE0SET7"/>
<dbReference type="Proteomes" id="UP001195483">
    <property type="component" value="Unassembled WGS sequence"/>
</dbReference>
<accession>A0AAE0SET7</accession>
<keyword evidence="2" id="KW-1185">Reference proteome</keyword>
<evidence type="ECO:0000313" key="1">
    <source>
        <dbReference type="EMBL" id="KAK3590591.1"/>
    </source>
</evidence>
<dbReference type="EMBL" id="JAEAOA010000152">
    <property type="protein sequence ID" value="KAK3590591.1"/>
    <property type="molecule type" value="Genomic_DNA"/>
</dbReference>
<reference evidence="1" key="2">
    <citation type="journal article" date="2021" name="Genome Biol. Evol.">
        <title>Developing a high-quality reference genome for a parasitic bivalve with doubly uniparental inheritance (Bivalvia: Unionida).</title>
        <authorList>
            <person name="Smith C.H."/>
        </authorList>
    </citation>
    <scope>NUCLEOTIDE SEQUENCE</scope>
    <source>
        <strain evidence="1">CHS0354</strain>
        <tissue evidence="1">Mantle</tissue>
    </source>
</reference>
<protein>
    <submittedName>
        <fullName evidence="1">Uncharacterized protein</fullName>
    </submittedName>
</protein>
<organism evidence="1 2">
    <name type="scientific">Potamilus streckersoni</name>
    <dbReference type="NCBI Taxonomy" id="2493646"/>
    <lineage>
        <taxon>Eukaryota</taxon>
        <taxon>Metazoa</taxon>
        <taxon>Spiralia</taxon>
        <taxon>Lophotrochozoa</taxon>
        <taxon>Mollusca</taxon>
        <taxon>Bivalvia</taxon>
        <taxon>Autobranchia</taxon>
        <taxon>Heteroconchia</taxon>
        <taxon>Palaeoheterodonta</taxon>
        <taxon>Unionida</taxon>
        <taxon>Unionoidea</taxon>
        <taxon>Unionidae</taxon>
        <taxon>Ambleminae</taxon>
        <taxon>Lampsilini</taxon>
        <taxon>Potamilus</taxon>
    </lineage>
</organism>
<reference evidence="1" key="3">
    <citation type="submission" date="2023-05" db="EMBL/GenBank/DDBJ databases">
        <authorList>
            <person name="Smith C.H."/>
        </authorList>
    </citation>
    <scope>NUCLEOTIDE SEQUENCE</scope>
    <source>
        <strain evidence="1">CHS0354</strain>
        <tissue evidence="1">Mantle</tissue>
    </source>
</reference>
<gene>
    <name evidence="1" type="ORF">CHS0354_001616</name>
</gene>